<gene>
    <name evidence="2" type="ORF">DPMN_121818</name>
</gene>
<feature type="compositionally biased region" description="Polar residues" evidence="1">
    <location>
        <begin position="91"/>
        <end position="104"/>
    </location>
</feature>
<dbReference type="AlphaFoldDB" id="A0A9D4GMU2"/>
<dbReference type="EMBL" id="JAIWYP010000005">
    <property type="protein sequence ID" value="KAH3820074.1"/>
    <property type="molecule type" value="Genomic_DNA"/>
</dbReference>
<reference evidence="2" key="1">
    <citation type="journal article" date="2019" name="bioRxiv">
        <title>The Genome of the Zebra Mussel, Dreissena polymorpha: A Resource for Invasive Species Research.</title>
        <authorList>
            <person name="McCartney M.A."/>
            <person name="Auch B."/>
            <person name="Kono T."/>
            <person name="Mallez S."/>
            <person name="Zhang Y."/>
            <person name="Obille A."/>
            <person name="Becker A."/>
            <person name="Abrahante J.E."/>
            <person name="Garbe J."/>
            <person name="Badalamenti J.P."/>
            <person name="Herman A."/>
            <person name="Mangelson H."/>
            <person name="Liachko I."/>
            <person name="Sullivan S."/>
            <person name="Sone E.D."/>
            <person name="Koren S."/>
            <person name="Silverstein K.A.T."/>
            <person name="Beckman K.B."/>
            <person name="Gohl D.M."/>
        </authorList>
    </citation>
    <scope>NUCLEOTIDE SEQUENCE</scope>
    <source>
        <strain evidence="2">Duluth1</strain>
        <tissue evidence="2">Whole animal</tissue>
    </source>
</reference>
<reference evidence="2" key="2">
    <citation type="submission" date="2020-11" db="EMBL/GenBank/DDBJ databases">
        <authorList>
            <person name="McCartney M.A."/>
            <person name="Auch B."/>
            <person name="Kono T."/>
            <person name="Mallez S."/>
            <person name="Becker A."/>
            <person name="Gohl D.M."/>
            <person name="Silverstein K.A.T."/>
            <person name="Koren S."/>
            <person name="Bechman K.B."/>
            <person name="Herman A."/>
            <person name="Abrahante J.E."/>
            <person name="Garbe J."/>
        </authorList>
    </citation>
    <scope>NUCLEOTIDE SEQUENCE</scope>
    <source>
        <strain evidence="2">Duluth1</strain>
        <tissue evidence="2">Whole animal</tissue>
    </source>
</reference>
<keyword evidence="3" id="KW-1185">Reference proteome</keyword>
<sequence>MLKLAQTNQPTNRPTNRQVKNNMSPTTIMCDKFLAQGNSSASILLLDHRSHILTMFNQDCVINVAFRGVGTGDGLGEEITGIKNVTKRPAQSTYAVTNRPSQSIKTTNSTKSTVTNRPAQLTYTVTNRPAQSTYTMTNRPVQST</sequence>
<evidence type="ECO:0000313" key="3">
    <source>
        <dbReference type="Proteomes" id="UP000828390"/>
    </source>
</evidence>
<proteinExistence type="predicted"/>
<dbReference type="Proteomes" id="UP000828390">
    <property type="component" value="Unassembled WGS sequence"/>
</dbReference>
<feature type="region of interest" description="Disordered" evidence="1">
    <location>
        <begin position="91"/>
        <end position="110"/>
    </location>
</feature>
<comment type="caution">
    <text evidence="2">The sequence shown here is derived from an EMBL/GenBank/DDBJ whole genome shotgun (WGS) entry which is preliminary data.</text>
</comment>
<evidence type="ECO:0000256" key="1">
    <source>
        <dbReference type="SAM" id="MobiDB-lite"/>
    </source>
</evidence>
<accession>A0A9D4GMU2</accession>
<organism evidence="2 3">
    <name type="scientific">Dreissena polymorpha</name>
    <name type="common">Zebra mussel</name>
    <name type="synonym">Mytilus polymorpha</name>
    <dbReference type="NCBI Taxonomy" id="45954"/>
    <lineage>
        <taxon>Eukaryota</taxon>
        <taxon>Metazoa</taxon>
        <taxon>Spiralia</taxon>
        <taxon>Lophotrochozoa</taxon>
        <taxon>Mollusca</taxon>
        <taxon>Bivalvia</taxon>
        <taxon>Autobranchia</taxon>
        <taxon>Heteroconchia</taxon>
        <taxon>Euheterodonta</taxon>
        <taxon>Imparidentia</taxon>
        <taxon>Neoheterodontei</taxon>
        <taxon>Myida</taxon>
        <taxon>Dreissenoidea</taxon>
        <taxon>Dreissenidae</taxon>
        <taxon>Dreissena</taxon>
    </lineage>
</organism>
<name>A0A9D4GMU2_DREPO</name>
<protein>
    <submittedName>
        <fullName evidence="2">Uncharacterized protein</fullName>
    </submittedName>
</protein>
<feature type="region of interest" description="Disordered" evidence="1">
    <location>
        <begin position="1"/>
        <end position="23"/>
    </location>
</feature>
<evidence type="ECO:0000313" key="2">
    <source>
        <dbReference type="EMBL" id="KAH3820074.1"/>
    </source>
</evidence>